<dbReference type="PIRSF" id="PIRSF007487">
    <property type="entry name" value="Competence-induced_CoiA_bac"/>
    <property type="match status" value="1"/>
</dbReference>
<dbReference type="InterPro" id="IPR010330">
    <property type="entry name" value="CoiA_nuc"/>
</dbReference>
<dbReference type="KEGG" id="scia:HUG15_16055"/>
<dbReference type="AlphaFoldDB" id="A0A7T6Z4N9"/>
<dbReference type="InterPro" id="IPR057253">
    <property type="entry name" value="CoiA-like_N"/>
</dbReference>
<name>A0A7T6Z4N9_9BACI</name>
<evidence type="ECO:0000259" key="1">
    <source>
        <dbReference type="Pfam" id="PF06054"/>
    </source>
</evidence>
<organism evidence="4 5">
    <name type="scientific">Salicibibacter cibarius</name>
    <dbReference type="NCBI Taxonomy" id="2743000"/>
    <lineage>
        <taxon>Bacteria</taxon>
        <taxon>Bacillati</taxon>
        <taxon>Bacillota</taxon>
        <taxon>Bacilli</taxon>
        <taxon>Bacillales</taxon>
        <taxon>Bacillaceae</taxon>
        <taxon>Salicibibacter</taxon>
    </lineage>
</organism>
<dbReference type="InterPro" id="IPR057252">
    <property type="entry name" value="CoiA_C"/>
</dbReference>
<gene>
    <name evidence="4" type="ORF">HUG15_16055</name>
</gene>
<dbReference type="InterPro" id="IPR021176">
    <property type="entry name" value="Competence-induced_CoiA"/>
</dbReference>
<evidence type="ECO:0008006" key="6">
    <source>
        <dbReference type="Google" id="ProtNLM"/>
    </source>
</evidence>
<reference evidence="4 5" key="1">
    <citation type="submission" date="2020-06" db="EMBL/GenBank/DDBJ databases">
        <title>Genomic analysis of Salicibibacter sp. NKC5-3.</title>
        <authorList>
            <person name="Oh Y.J."/>
        </authorList>
    </citation>
    <scope>NUCLEOTIDE SEQUENCE [LARGE SCALE GENOMIC DNA]</scope>
    <source>
        <strain evidence="4 5">NKC5-3</strain>
    </source>
</reference>
<accession>A0A7T6Z4N9</accession>
<dbReference type="Proteomes" id="UP000595823">
    <property type="component" value="Chromosome"/>
</dbReference>
<proteinExistence type="predicted"/>
<sequence length="398" mass="46281">MFTATSYSGRTVSLLNDADRAYIEANAEWYCPICKERLQLKKGRKRRAHFAHHPNTRCPSSNPESERHLEGKALLFEWLKSHGVDVRLEAFLPESNQRADLLVKNKNETLALEYQCSTVDRELIRRRTMLYQSIGVQVLWVMPFDHLRRKGNVIYLKEWQWEAAYHASGAPDFDKMPSLYYFQPPSILWAAHINAYLSSKKAHARFVAHRLPQPTLERVRTPVVVPDDGQRSALLAYKKETRYGKRPPSTPFSTFVQEELLRKKIPIQLHPAEAGWFLPWQTWVNESPVLWQSWLFLQIIPYFHHQTFIASQSLEREKQLLSIHLQLPVARVQVLIDAYLWFLARLRVLMGHMDDTFTLMQTPRLPRSVDEGFAMDQRYASRLCALGDSIAPSGSFPL</sequence>
<dbReference type="Pfam" id="PF25164">
    <property type="entry name" value="CoiA_N"/>
    <property type="match status" value="1"/>
</dbReference>
<evidence type="ECO:0000313" key="4">
    <source>
        <dbReference type="EMBL" id="QQK76933.1"/>
    </source>
</evidence>
<dbReference type="EMBL" id="CP054705">
    <property type="protein sequence ID" value="QQK76933.1"/>
    <property type="molecule type" value="Genomic_DNA"/>
</dbReference>
<feature type="domain" description="Competence protein CoiA nuclease-like" evidence="1">
    <location>
        <begin position="64"/>
        <end position="218"/>
    </location>
</feature>
<dbReference type="RefSeq" id="WP_200124059.1">
    <property type="nucleotide sequence ID" value="NZ_CP054705.1"/>
</dbReference>
<dbReference type="Pfam" id="PF25166">
    <property type="entry name" value="CoiA_C"/>
    <property type="match status" value="1"/>
</dbReference>
<evidence type="ECO:0000259" key="3">
    <source>
        <dbReference type="Pfam" id="PF25166"/>
    </source>
</evidence>
<keyword evidence="5" id="KW-1185">Reference proteome</keyword>
<dbReference type="Pfam" id="PF06054">
    <property type="entry name" value="CoiA_nuc"/>
    <property type="match status" value="1"/>
</dbReference>
<feature type="domain" description="Competence protein CoiA-like N-terminal" evidence="2">
    <location>
        <begin position="23"/>
        <end position="60"/>
    </location>
</feature>
<evidence type="ECO:0000313" key="5">
    <source>
        <dbReference type="Proteomes" id="UP000595823"/>
    </source>
</evidence>
<evidence type="ECO:0000259" key="2">
    <source>
        <dbReference type="Pfam" id="PF25164"/>
    </source>
</evidence>
<feature type="domain" description="Competence protein CoiA C-terminal" evidence="3">
    <location>
        <begin position="254"/>
        <end position="362"/>
    </location>
</feature>
<protein>
    <recommendedName>
        <fullName evidence="6">Competence protein CoiA</fullName>
    </recommendedName>
</protein>